<proteinExistence type="predicted"/>
<accession>A0A0K2UB09</accession>
<organism evidence="1">
    <name type="scientific">Lepeophtheirus salmonis</name>
    <name type="common">Salmon louse</name>
    <name type="synonym">Caligus salmonis</name>
    <dbReference type="NCBI Taxonomy" id="72036"/>
    <lineage>
        <taxon>Eukaryota</taxon>
        <taxon>Metazoa</taxon>
        <taxon>Ecdysozoa</taxon>
        <taxon>Arthropoda</taxon>
        <taxon>Crustacea</taxon>
        <taxon>Multicrustacea</taxon>
        <taxon>Hexanauplia</taxon>
        <taxon>Copepoda</taxon>
        <taxon>Siphonostomatoida</taxon>
        <taxon>Caligidae</taxon>
        <taxon>Lepeophtheirus</taxon>
    </lineage>
</organism>
<protein>
    <submittedName>
        <fullName evidence="1">Uncharacterized protein</fullName>
    </submittedName>
</protein>
<reference evidence="1" key="1">
    <citation type="submission" date="2014-05" db="EMBL/GenBank/DDBJ databases">
        <authorList>
            <person name="Chronopoulou M."/>
        </authorList>
    </citation>
    <scope>NUCLEOTIDE SEQUENCE</scope>
    <source>
        <tissue evidence="1">Whole organism</tissue>
    </source>
</reference>
<sequence>MGSGPDCLQAKSLGSTIEDILWPRHPVLFWPPEPVHCLVGRCNFFLKLLYPSRE</sequence>
<dbReference type="AlphaFoldDB" id="A0A0K2UB09"/>
<dbReference type="EMBL" id="HACA01018048">
    <property type="protein sequence ID" value="CDW35409.1"/>
    <property type="molecule type" value="Transcribed_RNA"/>
</dbReference>
<name>A0A0K2UB09_LEPSM</name>
<evidence type="ECO:0000313" key="1">
    <source>
        <dbReference type="EMBL" id="CDW35409.1"/>
    </source>
</evidence>